<feature type="transmembrane region" description="Helical" evidence="6">
    <location>
        <begin position="82"/>
        <end position="102"/>
    </location>
</feature>
<dbReference type="RefSeq" id="WP_052370254.1">
    <property type="nucleotide sequence ID" value="NZ_MUKV01000016.1"/>
</dbReference>
<evidence type="ECO:0000256" key="6">
    <source>
        <dbReference type="RuleBase" id="RU363032"/>
    </source>
</evidence>
<dbReference type="PANTHER" id="PTHR30177:SF4">
    <property type="entry name" value="OSMOPROTECTANT IMPORT PERMEASE PROTEIN OSMW"/>
    <property type="match status" value="1"/>
</dbReference>
<sequence length="219" mass="23072">METLLQTCQFIWQNLPQIAILAEQHLRLVGIAVGLAVLLGVPLGVLIVRFQALAGLVLGLATVVLTIPAIALFGLMVPLFSMIGQGIGAVPAITAAFLYSLLPIVRNTHTALTHLEPGVREAGRGLGLTFWQRLRWVELPLATPLIFAGIRTAVVLNIGVMAIAAIVGAGGLGTLILHGISQSDIRKLIAGAVAVSVLAVAMDWLLLRAQRALTPKGIR</sequence>
<evidence type="ECO:0000313" key="8">
    <source>
        <dbReference type="EMBL" id="OQS38229.1"/>
    </source>
</evidence>
<dbReference type="GO" id="GO:0055085">
    <property type="term" value="P:transmembrane transport"/>
    <property type="evidence" value="ECO:0007669"/>
    <property type="project" value="InterPro"/>
</dbReference>
<dbReference type="GO" id="GO:0031460">
    <property type="term" value="P:glycine betaine transport"/>
    <property type="evidence" value="ECO:0007669"/>
    <property type="project" value="TreeGrafter"/>
</dbReference>
<dbReference type="Gene3D" id="1.10.3720.10">
    <property type="entry name" value="MetI-like"/>
    <property type="match status" value="1"/>
</dbReference>
<organism evidence="8 9">
    <name type="scientific">Chromobacterium haemolyticum</name>
    <dbReference type="NCBI Taxonomy" id="394935"/>
    <lineage>
        <taxon>Bacteria</taxon>
        <taxon>Pseudomonadati</taxon>
        <taxon>Pseudomonadota</taxon>
        <taxon>Betaproteobacteria</taxon>
        <taxon>Neisseriales</taxon>
        <taxon>Chromobacteriaceae</taxon>
        <taxon>Chromobacterium</taxon>
    </lineage>
</organism>
<evidence type="ECO:0000256" key="1">
    <source>
        <dbReference type="ARBA" id="ARBA00004651"/>
    </source>
</evidence>
<protein>
    <submittedName>
        <fullName evidence="8">Choline ABC transporter permease</fullName>
    </submittedName>
</protein>
<evidence type="ECO:0000256" key="3">
    <source>
        <dbReference type="ARBA" id="ARBA00022692"/>
    </source>
</evidence>
<dbReference type="CDD" id="cd06261">
    <property type="entry name" value="TM_PBP2"/>
    <property type="match status" value="1"/>
</dbReference>
<accession>A0A1W0CTY5</accession>
<dbReference type="PANTHER" id="PTHR30177">
    <property type="entry name" value="GLYCINE BETAINE/L-PROLINE TRANSPORT SYSTEM PERMEASE PROTEIN PROW"/>
    <property type="match status" value="1"/>
</dbReference>
<feature type="transmembrane region" description="Helical" evidence="6">
    <location>
        <begin position="154"/>
        <end position="176"/>
    </location>
</feature>
<comment type="caution">
    <text evidence="8">The sequence shown here is derived from an EMBL/GenBank/DDBJ whole genome shotgun (WGS) entry which is preliminary data.</text>
</comment>
<name>A0A1W0CTY5_9NEIS</name>
<proteinExistence type="inferred from homology"/>
<dbReference type="GO" id="GO:0005886">
    <property type="term" value="C:plasma membrane"/>
    <property type="evidence" value="ECO:0007669"/>
    <property type="project" value="UniProtKB-SubCell"/>
</dbReference>
<reference evidence="8 9" key="1">
    <citation type="submission" date="2017-02" db="EMBL/GenBank/DDBJ databases">
        <title>Chromobacterium haemolyticum H5244.</title>
        <authorList>
            <person name="Gulvik C.A."/>
        </authorList>
    </citation>
    <scope>NUCLEOTIDE SEQUENCE [LARGE SCALE GENOMIC DNA]</scope>
    <source>
        <strain evidence="8 9">H5244</strain>
    </source>
</reference>
<dbReference type="PROSITE" id="PS50928">
    <property type="entry name" value="ABC_TM1"/>
    <property type="match status" value="1"/>
</dbReference>
<dbReference type="InterPro" id="IPR035906">
    <property type="entry name" value="MetI-like_sf"/>
</dbReference>
<keyword evidence="5 6" id="KW-0472">Membrane</keyword>
<comment type="subcellular location">
    <subcellularLocation>
        <location evidence="1 6">Cell membrane</location>
        <topology evidence="1 6">Multi-pass membrane protein</topology>
    </subcellularLocation>
</comment>
<gene>
    <name evidence="8" type="ORF">B0T45_13295</name>
</gene>
<dbReference type="SUPFAM" id="SSF161098">
    <property type="entry name" value="MetI-like"/>
    <property type="match status" value="1"/>
</dbReference>
<dbReference type="InterPro" id="IPR051204">
    <property type="entry name" value="ABC_transp_perm/SBD"/>
</dbReference>
<feature type="transmembrane region" description="Helical" evidence="6">
    <location>
        <begin position="55"/>
        <end position="76"/>
    </location>
</feature>
<dbReference type="FunFam" id="1.10.3720.10:FF:000001">
    <property type="entry name" value="Glycine betaine ABC transporter, permease"/>
    <property type="match status" value="1"/>
</dbReference>
<dbReference type="EMBL" id="MUKV01000016">
    <property type="protein sequence ID" value="OQS38229.1"/>
    <property type="molecule type" value="Genomic_DNA"/>
</dbReference>
<dbReference type="AlphaFoldDB" id="A0A1W0CTY5"/>
<comment type="similarity">
    <text evidence="6">Belongs to the binding-protein-dependent transport system permease family.</text>
</comment>
<dbReference type="Pfam" id="PF00528">
    <property type="entry name" value="BPD_transp_1"/>
    <property type="match status" value="1"/>
</dbReference>
<feature type="transmembrane region" description="Helical" evidence="6">
    <location>
        <begin position="188"/>
        <end position="207"/>
    </location>
</feature>
<feature type="transmembrane region" description="Helical" evidence="6">
    <location>
        <begin position="28"/>
        <end position="48"/>
    </location>
</feature>
<keyword evidence="3 6" id="KW-0812">Transmembrane</keyword>
<evidence type="ECO:0000259" key="7">
    <source>
        <dbReference type="PROSITE" id="PS50928"/>
    </source>
</evidence>
<dbReference type="Proteomes" id="UP000192721">
    <property type="component" value="Unassembled WGS sequence"/>
</dbReference>
<evidence type="ECO:0000256" key="4">
    <source>
        <dbReference type="ARBA" id="ARBA00022989"/>
    </source>
</evidence>
<evidence type="ECO:0000256" key="2">
    <source>
        <dbReference type="ARBA" id="ARBA00022448"/>
    </source>
</evidence>
<dbReference type="InterPro" id="IPR000515">
    <property type="entry name" value="MetI-like"/>
</dbReference>
<evidence type="ECO:0000256" key="5">
    <source>
        <dbReference type="ARBA" id="ARBA00023136"/>
    </source>
</evidence>
<evidence type="ECO:0000313" key="9">
    <source>
        <dbReference type="Proteomes" id="UP000192721"/>
    </source>
</evidence>
<keyword evidence="2 6" id="KW-0813">Transport</keyword>
<feature type="domain" description="ABC transmembrane type-1" evidence="7">
    <location>
        <begin position="22"/>
        <end position="206"/>
    </location>
</feature>
<keyword evidence="4 6" id="KW-1133">Transmembrane helix</keyword>